<dbReference type="Proteomes" id="UP000256328">
    <property type="component" value="Unassembled WGS sequence"/>
</dbReference>
<evidence type="ECO:0000313" key="9">
    <source>
        <dbReference type="Proteomes" id="UP000256328"/>
    </source>
</evidence>
<evidence type="ECO:0000256" key="7">
    <source>
        <dbReference type="PIRSR" id="PIRSR006468-1"/>
    </source>
</evidence>
<name>A0A3D8QQS4_9HELO</name>
<dbReference type="GO" id="GO:0004084">
    <property type="term" value="F:branched-chain-amino-acid transaminase activity"/>
    <property type="evidence" value="ECO:0007669"/>
    <property type="project" value="InterPro"/>
</dbReference>
<dbReference type="Gene3D" id="3.30.470.10">
    <property type="match status" value="1"/>
</dbReference>
<dbReference type="Gene3D" id="3.20.10.10">
    <property type="entry name" value="D-amino Acid Aminotransferase, subunit A, domain 2"/>
    <property type="match status" value="1"/>
</dbReference>
<dbReference type="OrthoDB" id="409992at2759"/>
<evidence type="ECO:0000256" key="3">
    <source>
        <dbReference type="ARBA" id="ARBA00009320"/>
    </source>
</evidence>
<dbReference type="Pfam" id="PF01063">
    <property type="entry name" value="Aminotran_4"/>
    <property type="match status" value="1"/>
</dbReference>
<dbReference type="FunFam" id="3.20.10.10:FF:000010">
    <property type="entry name" value="Branched-chain amino acid aminotransferase"/>
    <property type="match status" value="1"/>
</dbReference>
<dbReference type="InterPro" id="IPR033939">
    <property type="entry name" value="BCAT_family"/>
</dbReference>
<evidence type="ECO:0000256" key="1">
    <source>
        <dbReference type="ARBA" id="ARBA00001933"/>
    </source>
</evidence>
<dbReference type="NCBIfam" id="NF009897">
    <property type="entry name" value="PRK13357.1"/>
    <property type="match status" value="1"/>
</dbReference>
<evidence type="ECO:0000256" key="5">
    <source>
        <dbReference type="ARBA" id="ARBA00022679"/>
    </source>
</evidence>
<proteinExistence type="inferred from homology"/>
<dbReference type="InterPro" id="IPR005786">
    <property type="entry name" value="B_amino_transII"/>
</dbReference>
<protein>
    <recommendedName>
        <fullName evidence="10">Branched-chain amino acid aminotransferase II</fullName>
    </recommendedName>
</protein>
<evidence type="ECO:0000256" key="6">
    <source>
        <dbReference type="ARBA" id="ARBA00022898"/>
    </source>
</evidence>
<organism evidence="8 9">
    <name type="scientific">Coleophoma crateriformis</name>
    <dbReference type="NCBI Taxonomy" id="565419"/>
    <lineage>
        <taxon>Eukaryota</taxon>
        <taxon>Fungi</taxon>
        <taxon>Dikarya</taxon>
        <taxon>Ascomycota</taxon>
        <taxon>Pezizomycotina</taxon>
        <taxon>Leotiomycetes</taxon>
        <taxon>Helotiales</taxon>
        <taxon>Dermateaceae</taxon>
        <taxon>Coleophoma</taxon>
    </lineage>
</organism>
<dbReference type="PIRSF" id="PIRSF006468">
    <property type="entry name" value="BCAT1"/>
    <property type="match status" value="1"/>
</dbReference>
<dbReference type="InterPro" id="IPR043131">
    <property type="entry name" value="BCAT-like_N"/>
</dbReference>
<comment type="pathway">
    <text evidence="2">Secondary metabolite biosynthesis.</text>
</comment>
<comment type="cofactor">
    <cofactor evidence="1">
        <name>pyridoxal 5'-phosphate</name>
        <dbReference type="ChEBI" id="CHEBI:597326"/>
    </cofactor>
</comment>
<accession>A0A3D8QQS4</accession>
<keyword evidence="6" id="KW-0663">Pyridoxal phosphate</keyword>
<dbReference type="CDD" id="cd01557">
    <property type="entry name" value="BCAT_beta_family"/>
    <property type="match status" value="1"/>
</dbReference>
<sequence>MASFPPAPVNTIDWSNIGFKVREVNGHIESHYSVKTGKWSSPTFIADPFLRIHGMAPALNYGQQAYEGLKAFRTPNNEIQIFRPQRNAARLAHSAEFISVPPVPESTFLECVHAAVSLNAAYVPPFETGAAMYIRPLVFGSSAQLGLNPPEEYTFLVYVLPVGVYHGVHPVKALILENFDRSAPDGTGSAKVGGNYAPVLRWSDKARNEGYGITLHLDSKTRTEIDEFSTSGFIGVKKVGEDITLVVPDSKNVIQSVTSDSCLQIAKSLGWKTEVRSIKYEELPSFSEVMAAGTAAALVPIKSITRDSVVQTSQYIAEDSEEPGPVCLKLISTLQGIQRGKLEDTFGWTVKVSQVDVAKYAEKAGEVTTGTNGSSVDKLP</sequence>
<dbReference type="SUPFAM" id="SSF56752">
    <property type="entry name" value="D-aminoacid aminotransferase-like PLP-dependent enzymes"/>
    <property type="match status" value="1"/>
</dbReference>
<dbReference type="EMBL" id="PDLN01000016">
    <property type="protein sequence ID" value="RDW64127.1"/>
    <property type="molecule type" value="Genomic_DNA"/>
</dbReference>
<dbReference type="AlphaFoldDB" id="A0A3D8QQS4"/>
<keyword evidence="5" id="KW-0808">Transferase</keyword>
<comment type="caution">
    <text evidence="8">The sequence shown here is derived from an EMBL/GenBank/DDBJ whole genome shotgun (WGS) entry which is preliminary data.</text>
</comment>
<dbReference type="InterPro" id="IPR043132">
    <property type="entry name" value="BCAT-like_C"/>
</dbReference>
<dbReference type="PANTHER" id="PTHR42825">
    <property type="entry name" value="AMINO ACID AMINOTRANSFERASE"/>
    <property type="match status" value="1"/>
</dbReference>
<evidence type="ECO:0000256" key="2">
    <source>
        <dbReference type="ARBA" id="ARBA00005179"/>
    </source>
</evidence>
<gene>
    <name evidence="8" type="ORF">BP5796_10629</name>
</gene>
<evidence type="ECO:0000313" key="8">
    <source>
        <dbReference type="EMBL" id="RDW64127.1"/>
    </source>
</evidence>
<evidence type="ECO:0008006" key="10">
    <source>
        <dbReference type="Google" id="ProtNLM"/>
    </source>
</evidence>
<keyword evidence="4" id="KW-0032">Aminotransferase</keyword>
<dbReference type="GO" id="GO:0009081">
    <property type="term" value="P:branched-chain amino acid metabolic process"/>
    <property type="evidence" value="ECO:0007669"/>
    <property type="project" value="InterPro"/>
</dbReference>
<dbReference type="PANTHER" id="PTHR42825:SF2">
    <property type="entry name" value="BRANCHED-CHAIN-AMINO-ACID AMINOTRANSFERASE 3, CHLOROPLASTIC-RELATED"/>
    <property type="match status" value="1"/>
</dbReference>
<reference evidence="8 9" key="1">
    <citation type="journal article" date="2018" name="IMA Fungus">
        <title>IMA Genome-F 9: Draft genome sequence of Annulohypoxylon stygium, Aspergillus mulundensis, Berkeleyomyces basicola (syn. Thielaviopsis basicola), Ceratocystis smalleyi, two Cercospora beticola strains, Coleophoma cylindrospora, Fusarium fracticaudum, Phialophora cf. hyalina, and Morchella septimelata.</title>
        <authorList>
            <person name="Wingfield B.D."/>
            <person name="Bills G.F."/>
            <person name="Dong Y."/>
            <person name="Huang W."/>
            <person name="Nel W.J."/>
            <person name="Swalarsk-Parry B.S."/>
            <person name="Vaghefi N."/>
            <person name="Wilken P.M."/>
            <person name="An Z."/>
            <person name="de Beer Z.W."/>
            <person name="De Vos L."/>
            <person name="Chen L."/>
            <person name="Duong T.A."/>
            <person name="Gao Y."/>
            <person name="Hammerbacher A."/>
            <person name="Kikkert J.R."/>
            <person name="Li Y."/>
            <person name="Li H."/>
            <person name="Li K."/>
            <person name="Li Q."/>
            <person name="Liu X."/>
            <person name="Ma X."/>
            <person name="Naidoo K."/>
            <person name="Pethybridge S.J."/>
            <person name="Sun J."/>
            <person name="Steenkamp E.T."/>
            <person name="van der Nest M.A."/>
            <person name="van Wyk S."/>
            <person name="Wingfield M.J."/>
            <person name="Xiong C."/>
            <person name="Yue Q."/>
            <person name="Zhang X."/>
        </authorList>
    </citation>
    <scope>NUCLEOTIDE SEQUENCE [LARGE SCALE GENOMIC DNA]</scope>
    <source>
        <strain evidence="8 9">BP5796</strain>
    </source>
</reference>
<comment type="similarity">
    <text evidence="3">Belongs to the class-IV pyridoxal-phosphate-dependent aminotransferase family.</text>
</comment>
<dbReference type="NCBIfam" id="TIGR01123">
    <property type="entry name" value="ilvE_II"/>
    <property type="match status" value="1"/>
</dbReference>
<dbReference type="InterPro" id="IPR036038">
    <property type="entry name" value="Aminotransferase-like"/>
</dbReference>
<dbReference type="InterPro" id="IPR001544">
    <property type="entry name" value="Aminotrans_IV"/>
</dbReference>
<feature type="modified residue" description="N6-(pyridoxal phosphate)lysine" evidence="7">
    <location>
        <position position="191"/>
    </location>
</feature>
<dbReference type="FunFam" id="3.30.470.10:FF:000004">
    <property type="entry name" value="Branched-chain-amino-acid aminotransferase"/>
    <property type="match status" value="1"/>
</dbReference>
<keyword evidence="9" id="KW-1185">Reference proteome</keyword>
<evidence type="ECO:0000256" key="4">
    <source>
        <dbReference type="ARBA" id="ARBA00022576"/>
    </source>
</evidence>